<dbReference type="EMBL" id="JAQOSQ010000007">
    <property type="protein sequence ID" value="MDJ1183375.1"/>
    <property type="molecule type" value="Genomic_DNA"/>
</dbReference>
<name>A0ABT7BW08_9CYAN</name>
<proteinExistence type="predicted"/>
<reference evidence="1 2" key="1">
    <citation type="submission" date="2023-01" db="EMBL/GenBank/DDBJ databases">
        <title>Novel diversity within Roseofilum (Cyanobacteria; Desertifilaceae) from marine benthic mats with descriptions of four novel species.</title>
        <authorList>
            <person name="Wang Y."/>
            <person name="Berthold D.E."/>
            <person name="Hu J."/>
            <person name="Lefler F.W."/>
            <person name="Laughinghouse H.D. IV."/>
        </authorList>
    </citation>
    <scope>NUCLEOTIDE SEQUENCE [LARGE SCALE GENOMIC DNA]</scope>
    <source>
        <strain evidence="1 2">BLCC-M143</strain>
    </source>
</reference>
<accession>A0ABT7BW08</accession>
<evidence type="ECO:0000313" key="1">
    <source>
        <dbReference type="EMBL" id="MDJ1183375.1"/>
    </source>
</evidence>
<dbReference type="InterPro" id="IPR021373">
    <property type="entry name" value="DUF2993"/>
</dbReference>
<protein>
    <submittedName>
        <fullName evidence="1">DUF2993 domain-containing protein</fullName>
    </submittedName>
</protein>
<dbReference type="Pfam" id="PF11209">
    <property type="entry name" value="LmeA"/>
    <property type="match status" value="1"/>
</dbReference>
<organism evidence="1 2">
    <name type="scientific">Roseofilum casamattae BLCC-M143</name>
    <dbReference type="NCBI Taxonomy" id="3022442"/>
    <lineage>
        <taxon>Bacteria</taxon>
        <taxon>Bacillati</taxon>
        <taxon>Cyanobacteriota</taxon>
        <taxon>Cyanophyceae</taxon>
        <taxon>Desertifilales</taxon>
        <taxon>Desertifilaceae</taxon>
        <taxon>Roseofilum</taxon>
        <taxon>Roseofilum casamattae</taxon>
    </lineage>
</organism>
<evidence type="ECO:0000313" key="2">
    <source>
        <dbReference type="Proteomes" id="UP001232992"/>
    </source>
</evidence>
<keyword evidence="2" id="KW-1185">Reference proteome</keyword>
<dbReference type="RefSeq" id="WP_283758029.1">
    <property type="nucleotide sequence ID" value="NZ_JAQOSQ010000007.1"/>
</dbReference>
<dbReference type="Proteomes" id="UP001232992">
    <property type="component" value="Unassembled WGS sequence"/>
</dbReference>
<gene>
    <name evidence="1" type="ORF">PMH09_09200</name>
</gene>
<sequence>MGSFKLERIIGIQDMEGLTIILSSLLLLGSPAGLFAEQVGQSLLKSPFDRVETLKIRVDNAPTHRLLQGQAERVRIAGRGLWITPTFRLAAVDIETDAVDVNWQGDREPFSALDRPLQGGVRLVFSQEDINQWLRSPAVDKFLSNFGFNALPGGAAERFEGYRFANPNIDFQDNRVRLRVTLQQQMPEEGTEPFELAVVVESGIEIIQGWGLALVDPEISLNGNSVSALALEPIEEVIRERVDLRSLDRTPILLRFLQLNITPTQLEIAGFVRIEPPLSSSDRPDLEEES</sequence>
<comment type="caution">
    <text evidence="1">The sequence shown here is derived from an EMBL/GenBank/DDBJ whole genome shotgun (WGS) entry which is preliminary data.</text>
</comment>